<accession>D1PTV5</accession>
<name>D1PTV5_9BACT</name>
<proteinExistence type="predicted"/>
<gene>
    <name evidence="2" type="ORF">HMPREF0645_0390</name>
</gene>
<keyword evidence="1" id="KW-1133">Transmembrane helix</keyword>
<feature type="transmembrane region" description="Helical" evidence="1">
    <location>
        <begin position="89"/>
        <end position="107"/>
    </location>
</feature>
<comment type="caution">
    <text evidence="2">The sequence shown here is derived from an EMBL/GenBank/DDBJ whole genome shotgun (WGS) entry which is preliminary data.</text>
</comment>
<evidence type="ECO:0000313" key="2">
    <source>
        <dbReference type="EMBL" id="EFA45163.1"/>
    </source>
</evidence>
<sequence>MDYKYINQLLERYWRCETSLEEEDILRAFFSQDSVPADLMRYKPLFNYAEVQKEHDVLGEEFDEKILSVIEGSKPVKARVITMAQRFKPLFKAAAVVAIILTLGNAMQLPFGNHMDNPIVNYDGYSMPKFDKGTSVALGDSAMSDTMKQSMVEPSATVGQPIIK</sequence>
<reference evidence="2 3" key="1">
    <citation type="submission" date="2009-10" db="EMBL/GenBank/DDBJ databases">
        <authorList>
            <person name="Qin X."/>
            <person name="Bachman B."/>
            <person name="Battles P."/>
            <person name="Bell A."/>
            <person name="Bess C."/>
            <person name="Bickham C."/>
            <person name="Chaboub L."/>
            <person name="Chen D."/>
            <person name="Coyle M."/>
            <person name="Deiros D.R."/>
            <person name="Dinh H."/>
            <person name="Forbes L."/>
            <person name="Fowler G."/>
            <person name="Francisco L."/>
            <person name="Fu Q."/>
            <person name="Gubbala S."/>
            <person name="Hale W."/>
            <person name="Han Y."/>
            <person name="Hemphill L."/>
            <person name="Highlander S.K."/>
            <person name="Hirani K."/>
            <person name="Hogues M."/>
            <person name="Jackson L."/>
            <person name="Jakkamsetti A."/>
            <person name="Javaid M."/>
            <person name="Jiang H."/>
            <person name="Korchina V."/>
            <person name="Kovar C."/>
            <person name="Lara F."/>
            <person name="Lee S."/>
            <person name="Mata R."/>
            <person name="Mathew T."/>
            <person name="Moen C."/>
            <person name="Morales K."/>
            <person name="Munidasa M."/>
            <person name="Nazareth L."/>
            <person name="Ngo R."/>
            <person name="Nguyen L."/>
            <person name="Okwuonu G."/>
            <person name="Ongeri F."/>
            <person name="Patil S."/>
            <person name="Petrosino J."/>
            <person name="Pham C."/>
            <person name="Pham P."/>
            <person name="Pu L.-L."/>
            <person name="Puazo M."/>
            <person name="Raj R."/>
            <person name="Reid J."/>
            <person name="Rouhana J."/>
            <person name="Saada N."/>
            <person name="Shang Y."/>
            <person name="Simmons D."/>
            <person name="Thornton R."/>
            <person name="Warren J."/>
            <person name="Weissenberger G."/>
            <person name="Zhang J."/>
            <person name="Zhang L."/>
            <person name="Zhou C."/>
            <person name="Zhu D."/>
            <person name="Muzny D."/>
            <person name="Worley K."/>
            <person name="Gibbs R."/>
        </authorList>
    </citation>
    <scope>NUCLEOTIDE SEQUENCE [LARGE SCALE GENOMIC DNA]</scope>
    <source>
        <strain evidence="2 3">DSM 17361</strain>
    </source>
</reference>
<keyword evidence="1" id="KW-0472">Membrane</keyword>
<dbReference type="OrthoDB" id="1098521at2"/>
<evidence type="ECO:0008006" key="4">
    <source>
        <dbReference type="Google" id="ProtNLM"/>
    </source>
</evidence>
<dbReference type="eggNOG" id="COG1413">
    <property type="taxonomic scope" value="Bacteria"/>
</dbReference>
<dbReference type="EMBL" id="ACKS01000020">
    <property type="protein sequence ID" value="EFA45163.1"/>
    <property type="molecule type" value="Genomic_DNA"/>
</dbReference>
<dbReference type="Proteomes" id="UP000003160">
    <property type="component" value="Unassembled WGS sequence"/>
</dbReference>
<evidence type="ECO:0000313" key="3">
    <source>
        <dbReference type="Proteomes" id="UP000003160"/>
    </source>
</evidence>
<dbReference type="HOGENOM" id="CLU_133233_0_0_10"/>
<organism evidence="2 3">
    <name type="scientific">Hallella bergensis DSM 17361</name>
    <dbReference type="NCBI Taxonomy" id="585502"/>
    <lineage>
        <taxon>Bacteria</taxon>
        <taxon>Pseudomonadati</taxon>
        <taxon>Bacteroidota</taxon>
        <taxon>Bacteroidia</taxon>
        <taxon>Bacteroidales</taxon>
        <taxon>Prevotellaceae</taxon>
        <taxon>Hallella</taxon>
    </lineage>
</organism>
<dbReference type="AlphaFoldDB" id="D1PTV5"/>
<dbReference type="RefSeq" id="WP_007174739.1">
    <property type="nucleotide sequence ID" value="NZ_GG704782.1"/>
</dbReference>
<protein>
    <recommendedName>
        <fullName evidence="4">Pyruvate ferredoxin oxidoreductase</fullName>
    </recommendedName>
</protein>
<keyword evidence="3" id="KW-1185">Reference proteome</keyword>
<keyword evidence="1" id="KW-0812">Transmembrane</keyword>
<evidence type="ECO:0000256" key="1">
    <source>
        <dbReference type="SAM" id="Phobius"/>
    </source>
</evidence>